<dbReference type="EC" id="1.4.3.-" evidence="3"/>
<organism evidence="7 8">
    <name type="scientific">Streptomyces thermolineatus</name>
    <dbReference type="NCBI Taxonomy" id="44033"/>
    <lineage>
        <taxon>Bacteria</taxon>
        <taxon>Bacillati</taxon>
        <taxon>Actinomycetota</taxon>
        <taxon>Actinomycetes</taxon>
        <taxon>Kitasatosporales</taxon>
        <taxon>Streptomycetaceae</taxon>
        <taxon>Streptomyces</taxon>
    </lineage>
</organism>
<dbReference type="Pfam" id="PF01179">
    <property type="entry name" value="Cu_amine_oxid"/>
    <property type="match status" value="1"/>
</dbReference>
<name>A0ABP5YXE7_9ACTN</name>
<dbReference type="Gene3D" id="2.70.98.20">
    <property type="entry name" value="Copper amine oxidase, catalytic domain"/>
    <property type="match status" value="1"/>
</dbReference>
<dbReference type="InterPro" id="IPR015798">
    <property type="entry name" value="Cu_amine_oxidase_C"/>
</dbReference>
<gene>
    <name evidence="7" type="ORF">GCM10010406_25930</name>
</gene>
<comment type="PTM">
    <text evidence="3">Topaquinone (TPQ) is generated by copper-dependent autoxidation of a specific tyrosyl residue.</text>
</comment>
<dbReference type="SUPFAM" id="SSF49998">
    <property type="entry name" value="Amine oxidase catalytic domain"/>
    <property type="match status" value="1"/>
</dbReference>
<keyword evidence="8" id="KW-1185">Reference proteome</keyword>
<evidence type="ECO:0000256" key="1">
    <source>
        <dbReference type="ARBA" id="ARBA00001935"/>
    </source>
</evidence>
<evidence type="ECO:0000313" key="8">
    <source>
        <dbReference type="Proteomes" id="UP001501358"/>
    </source>
</evidence>
<feature type="signal peptide" evidence="5">
    <location>
        <begin position="1"/>
        <end position="25"/>
    </location>
</feature>
<sequence>MHASVRRLALLAAPALLVLTTGASAGPAAQAAPEPAPPSATGCSAGSAIAKKLPNGTTWRMCWHNSPTAGLVLENVSYQPRHESRPIKVLASARLAQINVPYDNGAQEYNDVTSFYFGSTPEKLAPADCPGGTVKNIRVEGERPVPALCVTTQPRGFAYHGNSSDIGEDPGRTDSAQGDDLVVYVVNSVGYYHYITQWNFSDDGTVTAKEGATGNLSPADYDAGDTTGMPLGKGNRDKATSHHHNVFWRLDFDIDGSEKAKVEQWDTEPNGRSADGVARLRTTRKRLVKETAGDAAPSRWWRVVSNTGKNADGHPRSWEIVQQHTDKYAPHEYTSHDVYFTQYKGCEKYASGNREFESRCADTVDRFVDGQELTRPVVWVNVGFHHIARDEDQAPMPVHWQGFQIAPRDVTAMSPITPDHLHDPRYNGEPRWEEGQ</sequence>
<dbReference type="RefSeq" id="WP_344383350.1">
    <property type="nucleotide sequence ID" value="NZ_BAAATA010000012.1"/>
</dbReference>
<comment type="similarity">
    <text evidence="3">Belongs to the copper/topaquinone oxidase family.</text>
</comment>
<keyword evidence="3" id="KW-0801">TPQ</keyword>
<keyword evidence="3" id="KW-0479">Metal-binding</keyword>
<dbReference type="PANTHER" id="PTHR10638">
    <property type="entry name" value="COPPER AMINE OXIDASE"/>
    <property type="match status" value="1"/>
</dbReference>
<comment type="cofactor">
    <cofactor evidence="1">
        <name>Cu cation</name>
        <dbReference type="ChEBI" id="CHEBI:23378"/>
    </cofactor>
</comment>
<evidence type="ECO:0000256" key="4">
    <source>
        <dbReference type="SAM" id="MobiDB-lite"/>
    </source>
</evidence>
<accession>A0ABP5YXE7</accession>
<keyword evidence="5" id="KW-0732">Signal</keyword>
<comment type="subunit">
    <text evidence="2">Homodimer.</text>
</comment>
<keyword evidence="3" id="KW-0560">Oxidoreductase</keyword>
<evidence type="ECO:0000256" key="3">
    <source>
        <dbReference type="RuleBase" id="RU000672"/>
    </source>
</evidence>
<comment type="caution">
    <text evidence="7">The sequence shown here is derived from an EMBL/GenBank/DDBJ whole genome shotgun (WGS) entry which is preliminary data.</text>
</comment>
<feature type="compositionally biased region" description="Basic and acidic residues" evidence="4">
    <location>
        <begin position="419"/>
        <end position="436"/>
    </location>
</feature>
<keyword evidence="3" id="KW-0186">Copper</keyword>
<dbReference type="InterPro" id="IPR000269">
    <property type="entry name" value="Cu_amine_oxidase"/>
</dbReference>
<feature type="region of interest" description="Disordered" evidence="4">
    <location>
        <begin position="415"/>
        <end position="436"/>
    </location>
</feature>
<evidence type="ECO:0000313" key="7">
    <source>
        <dbReference type="EMBL" id="GAA2488616.1"/>
    </source>
</evidence>
<dbReference type="EMBL" id="BAAATA010000012">
    <property type="protein sequence ID" value="GAA2488616.1"/>
    <property type="molecule type" value="Genomic_DNA"/>
</dbReference>
<evidence type="ECO:0000256" key="2">
    <source>
        <dbReference type="ARBA" id="ARBA00011738"/>
    </source>
</evidence>
<comment type="cofactor">
    <cofactor evidence="3">
        <name>Cu cation</name>
        <dbReference type="ChEBI" id="CHEBI:23378"/>
    </cofactor>
    <text evidence="3">Contains 1 topaquinone per subunit.</text>
</comment>
<dbReference type="PANTHER" id="PTHR10638:SF86">
    <property type="entry name" value="COPPER AMINE OXIDASE 1-RELATED"/>
    <property type="match status" value="1"/>
</dbReference>
<evidence type="ECO:0000256" key="5">
    <source>
        <dbReference type="SAM" id="SignalP"/>
    </source>
</evidence>
<feature type="domain" description="Copper amine oxidase catalytic" evidence="6">
    <location>
        <begin position="58"/>
        <end position="410"/>
    </location>
</feature>
<dbReference type="InterPro" id="IPR036460">
    <property type="entry name" value="Cu_amine_oxidase_C_sf"/>
</dbReference>
<proteinExistence type="inferred from homology"/>
<dbReference type="Proteomes" id="UP001501358">
    <property type="component" value="Unassembled WGS sequence"/>
</dbReference>
<feature type="chain" id="PRO_5047201326" description="Amine oxidase" evidence="5">
    <location>
        <begin position="26"/>
        <end position="436"/>
    </location>
</feature>
<evidence type="ECO:0000259" key="6">
    <source>
        <dbReference type="Pfam" id="PF01179"/>
    </source>
</evidence>
<reference evidence="8" key="1">
    <citation type="journal article" date="2019" name="Int. J. Syst. Evol. Microbiol.">
        <title>The Global Catalogue of Microorganisms (GCM) 10K type strain sequencing project: providing services to taxonomists for standard genome sequencing and annotation.</title>
        <authorList>
            <consortium name="The Broad Institute Genomics Platform"/>
            <consortium name="The Broad Institute Genome Sequencing Center for Infectious Disease"/>
            <person name="Wu L."/>
            <person name="Ma J."/>
        </authorList>
    </citation>
    <scope>NUCLEOTIDE SEQUENCE [LARGE SCALE GENOMIC DNA]</scope>
    <source>
        <strain evidence="8">JCM 6307</strain>
    </source>
</reference>
<protein>
    <recommendedName>
        <fullName evidence="3">Amine oxidase</fullName>
        <ecNumber evidence="3">1.4.3.-</ecNumber>
    </recommendedName>
</protein>